<accession>F0SL91</accession>
<keyword evidence="2" id="KW-1185">Reference proteome</keyword>
<organism evidence="1 2">
    <name type="scientific">Rubinisphaera brasiliensis (strain ATCC 49424 / DSM 5305 / JCM 21570 / IAM 15109 / NBRC 103401 / IFAM 1448)</name>
    <name type="common">Planctomyces brasiliensis</name>
    <dbReference type="NCBI Taxonomy" id="756272"/>
    <lineage>
        <taxon>Bacteria</taxon>
        <taxon>Pseudomonadati</taxon>
        <taxon>Planctomycetota</taxon>
        <taxon>Planctomycetia</taxon>
        <taxon>Planctomycetales</taxon>
        <taxon>Planctomycetaceae</taxon>
        <taxon>Rubinisphaera</taxon>
    </lineage>
</organism>
<dbReference type="AlphaFoldDB" id="F0SL91"/>
<gene>
    <name evidence="1" type="ordered locus">Plabr_4425</name>
</gene>
<protein>
    <submittedName>
        <fullName evidence="1">Uncharacterized protein</fullName>
    </submittedName>
</protein>
<dbReference type="HOGENOM" id="CLU_1634139_0_0_0"/>
<dbReference type="EMBL" id="CP002546">
    <property type="protein sequence ID" value="ADY61997.1"/>
    <property type="molecule type" value="Genomic_DNA"/>
</dbReference>
<name>F0SL91_RUBBR</name>
<sequence>MHSAKSIGYCQNRLLNRDRQVFPEAGQFFQVRVFVDGLENLFSNLPGDSGMVCRSGVQPRRQPAKIIQRIMGIVNDLRFFRVGLSIRWLRVRVPSGSLKGLLSVSGNKPFFMRRGNSRSLRDLLLCSSTNFSLAVAPGLGCKTPLTLPCILASSPPDPPGAQ</sequence>
<evidence type="ECO:0000313" key="1">
    <source>
        <dbReference type="EMBL" id="ADY61997.1"/>
    </source>
</evidence>
<proteinExistence type="predicted"/>
<reference evidence="2" key="1">
    <citation type="submission" date="2011-02" db="EMBL/GenBank/DDBJ databases">
        <title>The complete genome of Planctomyces brasiliensis DSM 5305.</title>
        <authorList>
            <person name="Lucas S."/>
            <person name="Copeland A."/>
            <person name="Lapidus A."/>
            <person name="Bruce D."/>
            <person name="Goodwin L."/>
            <person name="Pitluck S."/>
            <person name="Kyrpides N."/>
            <person name="Mavromatis K."/>
            <person name="Pagani I."/>
            <person name="Ivanova N."/>
            <person name="Ovchinnikova G."/>
            <person name="Lu M."/>
            <person name="Detter J.C."/>
            <person name="Han C."/>
            <person name="Land M."/>
            <person name="Hauser L."/>
            <person name="Markowitz V."/>
            <person name="Cheng J.-F."/>
            <person name="Hugenholtz P."/>
            <person name="Woyke T."/>
            <person name="Wu D."/>
            <person name="Tindall B."/>
            <person name="Pomrenke H.G."/>
            <person name="Brambilla E."/>
            <person name="Klenk H.-P."/>
            <person name="Eisen J.A."/>
        </authorList>
    </citation>
    <scope>NUCLEOTIDE SEQUENCE [LARGE SCALE GENOMIC DNA]</scope>
    <source>
        <strain evidence="2">ATCC 49424 / DSM 5305 / JCM 21570 / NBRC 103401 / IFAM 1448</strain>
    </source>
</reference>
<dbReference type="STRING" id="756272.Plabr_4425"/>
<dbReference type="KEGG" id="pbs:Plabr_4425"/>
<evidence type="ECO:0000313" key="2">
    <source>
        <dbReference type="Proteomes" id="UP000006860"/>
    </source>
</evidence>
<dbReference type="Proteomes" id="UP000006860">
    <property type="component" value="Chromosome"/>
</dbReference>